<feature type="compositionally biased region" description="Basic and acidic residues" evidence="1">
    <location>
        <begin position="163"/>
        <end position="173"/>
    </location>
</feature>
<dbReference type="Proteomes" id="UP000265515">
    <property type="component" value="Unassembled WGS sequence"/>
</dbReference>
<evidence type="ECO:0000313" key="2">
    <source>
        <dbReference type="EMBL" id="GBG92215.1"/>
    </source>
</evidence>
<feature type="compositionally biased region" description="Basic and acidic residues" evidence="1">
    <location>
        <begin position="210"/>
        <end position="235"/>
    </location>
</feature>
<feature type="region of interest" description="Disordered" evidence="1">
    <location>
        <begin position="642"/>
        <end position="680"/>
    </location>
</feature>
<feature type="compositionally biased region" description="Basic and acidic residues" evidence="1">
    <location>
        <begin position="666"/>
        <end position="680"/>
    </location>
</feature>
<evidence type="ECO:0000256" key="1">
    <source>
        <dbReference type="SAM" id="MobiDB-lite"/>
    </source>
</evidence>
<reference evidence="2 3" key="1">
    <citation type="journal article" date="2018" name="Cell">
        <title>The Chara Genome: Secondary Complexity and Implications for Plant Terrestrialization.</title>
        <authorList>
            <person name="Nishiyama T."/>
            <person name="Sakayama H."/>
            <person name="Vries J.D."/>
            <person name="Buschmann H."/>
            <person name="Saint-Marcoux D."/>
            <person name="Ullrich K.K."/>
            <person name="Haas F.B."/>
            <person name="Vanderstraeten L."/>
            <person name="Becker D."/>
            <person name="Lang D."/>
            <person name="Vosolsobe S."/>
            <person name="Rombauts S."/>
            <person name="Wilhelmsson P.K.I."/>
            <person name="Janitza P."/>
            <person name="Kern R."/>
            <person name="Heyl A."/>
            <person name="Rumpler F."/>
            <person name="Villalobos L.I.A.C."/>
            <person name="Clay J.M."/>
            <person name="Skokan R."/>
            <person name="Toyoda A."/>
            <person name="Suzuki Y."/>
            <person name="Kagoshima H."/>
            <person name="Schijlen E."/>
            <person name="Tajeshwar N."/>
            <person name="Catarino B."/>
            <person name="Hetherington A.J."/>
            <person name="Saltykova A."/>
            <person name="Bonnot C."/>
            <person name="Breuninger H."/>
            <person name="Symeonidi A."/>
            <person name="Radhakrishnan G.V."/>
            <person name="Van Nieuwerburgh F."/>
            <person name="Deforce D."/>
            <person name="Chang C."/>
            <person name="Karol K.G."/>
            <person name="Hedrich R."/>
            <person name="Ulvskov P."/>
            <person name="Glockner G."/>
            <person name="Delwiche C.F."/>
            <person name="Petrasek J."/>
            <person name="Van de Peer Y."/>
            <person name="Friml J."/>
            <person name="Beilby M."/>
            <person name="Dolan L."/>
            <person name="Kohara Y."/>
            <person name="Sugano S."/>
            <person name="Fujiyama A."/>
            <person name="Delaux P.-M."/>
            <person name="Quint M."/>
            <person name="TheiBen G."/>
            <person name="Hagemann M."/>
            <person name="Harholt J."/>
            <person name="Dunand C."/>
            <person name="Zachgo S."/>
            <person name="Langdale J."/>
            <person name="Maumus F."/>
            <person name="Straeten D.V.D."/>
            <person name="Gould S.B."/>
            <person name="Rensing S.A."/>
        </authorList>
    </citation>
    <scope>NUCLEOTIDE SEQUENCE [LARGE SCALE GENOMIC DNA]</scope>
    <source>
        <strain evidence="2 3">S276</strain>
    </source>
</reference>
<evidence type="ECO:0000313" key="3">
    <source>
        <dbReference type="Proteomes" id="UP000265515"/>
    </source>
</evidence>
<organism evidence="2 3">
    <name type="scientific">Chara braunii</name>
    <name type="common">Braun's stonewort</name>
    <dbReference type="NCBI Taxonomy" id="69332"/>
    <lineage>
        <taxon>Eukaryota</taxon>
        <taxon>Viridiplantae</taxon>
        <taxon>Streptophyta</taxon>
        <taxon>Charophyceae</taxon>
        <taxon>Charales</taxon>
        <taxon>Characeae</taxon>
        <taxon>Chara</taxon>
    </lineage>
</organism>
<feature type="region of interest" description="Disordered" evidence="1">
    <location>
        <begin position="200"/>
        <end position="265"/>
    </location>
</feature>
<keyword evidence="3" id="KW-1185">Reference proteome</keyword>
<feature type="compositionally biased region" description="Polar residues" evidence="1">
    <location>
        <begin position="21"/>
        <end position="33"/>
    </location>
</feature>
<dbReference type="AlphaFoldDB" id="A0A388MCI8"/>
<gene>
    <name evidence="2" type="ORF">CBR_g54661</name>
</gene>
<feature type="region of interest" description="Disordered" evidence="1">
    <location>
        <begin position="150"/>
        <end position="173"/>
    </location>
</feature>
<accession>A0A388MCI8</accession>
<sequence>MTLSRRRDEEGGNKENETKDGTSTSTEHASKSNALITRMQITLKETSDQIHVLEEKFESSKEFARATREKVNQLERNWNEEVVQFRTMYGQKWKSYRKKWIKKDLEAREEERKKLHEERMKEVGEKLKTVKEKMEELKAKEREIEKREAEVRKGLGKGAGKGTEGEREGEEKGEVMKMLADKMKNLEKLIMHVMAVEKEKGKKIKKKEKRRQENIKEREMEEKAMEETATVEEKVLLGGKGNENLGGDSTAEEEREPKRQKSNRDLRRERWINNMFCWYCKSQGHAAPRHCAALREDEEKGYVWHEEGLNNHVLYFDWMGKKILRVAGKASAKFCTIASVVQVCFQVGEHSTVFHCRSLDRSVLGRTVMDGIFEEDEIGACSLCASISKVVRWATAGGDKICSCWLHALSGGECNLGDGHSVGRVGRKTSDALGDLAVENGAVESVNHMARLHWRSCFQIPVRDEEEGGGYKERGAVREEAMKEVVRGALNPPSAEDRKPVIVILRLMDRKFYEELEETEVSDKHIVGWRENVERGTSDNIKRRMAALNRSNENEMGLHATVCVGLAGGIDCGNEYVILSEHRNIGRVGGDVGGHRLIAMNLEEFVIRTCEIWEPVVSSKLNFVEPHYILLPISSEMGGATPSIVGEEHEGRRVRNRVNPSAIGSRGREEDNEGRRGEDN</sequence>
<dbReference type="EMBL" id="BFEA01001018">
    <property type="protein sequence ID" value="GBG92215.1"/>
    <property type="molecule type" value="Genomic_DNA"/>
</dbReference>
<dbReference type="Gramene" id="GBG92215">
    <property type="protein sequence ID" value="GBG92215"/>
    <property type="gene ID" value="CBR_g54661"/>
</dbReference>
<feature type="compositionally biased region" description="Basic and acidic residues" evidence="1">
    <location>
        <begin position="255"/>
        <end position="265"/>
    </location>
</feature>
<comment type="caution">
    <text evidence="2">The sequence shown here is derived from an EMBL/GenBank/DDBJ whole genome shotgun (WGS) entry which is preliminary data.</text>
</comment>
<proteinExistence type="predicted"/>
<name>A0A388MCI8_CHABU</name>
<feature type="region of interest" description="Disordered" evidence="1">
    <location>
        <begin position="1"/>
        <end position="33"/>
    </location>
</feature>
<protein>
    <submittedName>
        <fullName evidence="2">Uncharacterized protein</fullName>
    </submittedName>
</protein>
<feature type="compositionally biased region" description="Basic and acidic residues" evidence="1">
    <location>
        <begin position="1"/>
        <end position="20"/>
    </location>
</feature>